<evidence type="ECO:0000313" key="1">
    <source>
        <dbReference type="EMBL" id="QNP43016.1"/>
    </source>
</evidence>
<reference evidence="1 2" key="1">
    <citation type="submission" date="2020-08" db="EMBL/GenBank/DDBJ databases">
        <title>Genome sequence of Sphingomonas daechungensis KACC 18115T.</title>
        <authorList>
            <person name="Hyun D.-W."/>
            <person name="Bae J.-W."/>
        </authorList>
    </citation>
    <scope>NUCLEOTIDE SEQUENCE [LARGE SCALE GENOMIC DNA]</scope>
    <source>
        <strain evidence="1 2">KACC 18115</strain>
    </source>
</reference>
<dbReference type="EMBL" id="CP060780">
    <property type="protein sequence ID" value="QNP43016.1"/>
    <property type="molecule type" value="Genomic_DNA"/>
</dbReference>
<proteinExistence type="predicted"/>
<keyword evidence="2" id="KW-1185">Reference proteome</keyword>
<evidence type="ECO:0000313" key="2">
    <source>
        <dbReference type="Proteomes" id="UP000516134"/>
    </source>
</evidence>
<name>A0ABX6SZN5_9SPHN</name>
<protein>
    <recommendedName>
        <fullName evidence="3">DUF1311 domain-containing protein</fullName>
    </recommendedName>
</protein>
<sequence>MICGDVNLASLDRQLTLLYRQSWSAADQRKRAALAGTRQIFDDKREECETSNCLTSAYIVRLREISDIMAGRPLQ</sequence>
<dbReference type="RefSeq" id="WP_187714447.1">
    <property type="nucleotide sequence ID" value="NZ_CP060780.1"/>
</dbReference>
<organism evidence="1 2">
    <name type="scientific">Sphingomonas daechungensis</name>
    <dbReference type="NCBI Taxonomy" id="1176646"/>
    <lineage>
        <taxon>Bacteria</taxon>
        <taxon>Pseudomonadati</taxon>
        <taxon>Pseudomonadota</taxon>
        <taxon>Alphaproteobacteria</taxon>
        <taxon>Sphingomonadales</taxon>
        <taxon>Sphingomonadaceae</taxon>
        <taxon>Sphingomonas</taxon>
    </lineage>
</organism>
<accession>A0ABX6SZN5</accession>
<evidence type="ECO:0008006" key="3">
    <source>
        <dbReference type="Google" id="ProtNLM"/>
    </source>
</evidence>
<dbReference type="Proteomes" id="UP000516134">
    <property type="component" value="Chromosome"/>
</dbReference>
<gene>
    <name evidence="1" type="ORF">H9L15_13705</name>
</gene>